<dbReference type="Proteomes" id="UP000011761">
    <property type="component" value="Unassembled WGS sequence"/>
</dbReference>
<dbReference type="GeneID" id="19113882"/>
<protein>
    <submittedName>
        <fullName evidence="1">Uncharacterized protein</fullName>
    </submittedName>
</protein>
<gene>
    <name evidence="1" type="ORF">BAUCODRAFT_39759</name>
</gene>
<sequence>MSPTTLQTVDKASLKLEASGSTNGLSTYGRFYPFLLWWQPQSTQRYHRALRRKRAPQSRSLQSCMTRNILPHRLEALTHY</sequence>
<dbReference type="RefSeq" id="XP_007681820.1">
    <property type="nucleotide sequence ID" value="XM_007683630.1"/>
</dbReference>
<dbReference type="AlphaFoldDB" id="M2M347"/>
<name>M2M347_BAUPA</name>
<reference evidence="1 2" key="1">
    <citation type="journal article" date="2012" name="PLoS Pathog.">
        <title>Diverse lifestyles and strategies of plant pathogenesis encoded in the genomes of eighteen Dothideomycetes fungi.</title>
        <authorList>
            <person name="Ohm R.A."/>
            <person name="Feau N."/>
            <person name="Henrissat B."/>
            <person name="Schoch C.L."/>
            <person name="Horwitz B.A."/>
            <person name="Barry K.W."/>
            <person name="Condon B.J."/>
            <person name="Copeland A.C."/>
            <person name="Dhillon B."/>
            <person name="Glaser F."/>
            <person name="Hesse C.N."/>
            <person name="Kosti I."/>
            <person name="LaButti K."/>
            <person name="Lindquist E.A."/>
            <person name="Lucas S."/>
            <person name="Salamov A.A."/>
            <person name="Bradshaw R.E."/>
            <person name="Ciuffetti L."/>
            <person name="Hamelin R.C."/>
            <person name="Kema G.H.J."/>
            <person name="Lawrence C."/>
            <person name="Scott J.A."/>
            <person name="Spatafora J.W."/>
            <person name="Turgeon B.G."/>
            <person name="de Wit P.J.G.M."/>
            <person name="Zhong S."/>
            <person name="Goodwin S.B."/>
            <person name="Grigoriev I.V."/>
        </authorList>
    </citation>
    <scope>NUCLEOTIDE SEQUENCE [LARGE SCALE GENOMIC DNA]</scope>
    <source>
        <strain evidence="1 2">UAMH 10762</strain>
    </source>
</reference>
<accession>M2M347</accession>
<proteinExistence type="predicted"/>
<keyword evidence="2" id="KW-1185">Reference proteome</keyword>
<dbReference type="KEGG" id="bcom:BAUCODRAFT_39759"/>
<organism evidence="1 2">
    <name type="scientific">Baudoinia panamericana (strain UAMH 10762)</name>
    <name type="common">Angels' share fungus</name>
    <name type="synonym">Baudoinia compniacensis (strain UAMH 10762)</name>
    <dbReference type="NCBI Taxonomy" id="717646"/>
    <lineage>
        <taxon>Eukaryota</taxon>
        <taxon>Fungi</taxon>
        <taxon>Dikarya</taxon>
        <taxon>Ascomycota</taxon>
        <taxon>Pezizomycotina</taxon>
        <taxon>Dothideomycetes</taxon>
        <taxon>Dothideomycetidae</taxon>
        <taxon>Mycosphaerellales</taxon>
        <taxon>Teratosphaeriaceae</taxon>
        <taxon>Baudoinia</taxon>
    </lineage>
</organism>
<dbReference type="HOGENOM" id="CLU_2589356_0_0_1"/>
<dbReference type="EMBL" id="KB445565">
    <property type="protein sequence ID" value="EMC90961.1"/>
    <property type="molecule type" value="Genomic_DNA"/>
</dbReference>
<evidence type="ECO:0000313" key="1">
    <source>
        <dbReference type="EMBL" id="EMC90961.1"/>
    </source>
</evidence>
<evidence type="ECO:0000313" key="2">
    <source>
        <dbReference type="Proteomes" id="UP000011761"/>
    </source>
</evidence>